<comment type="caution">
    <text evidence="1">The sequence shown here is derived from an EMBL/GenBank/DDBJ whole genome shotgun (WGS) entry which is preliminary data.</text>
</comment>
<accession>A0A834AH14</accession>
<proteinExistence type="predicted"/>
<sequence length="147" mass="16170">MWPKGTPQSHVVLFYQSCRDPHSGQNCVVFPWQSCGAEGRSPLCPNCVVLPSMAAMSGFKSLCQSSSVPAFPTPIISYTCQHSSIIPSLLGYHSESRQVWLHVMEPTLSKLSLRHCNQGDLPPSYILDGSPFHPPGSEHGHSYLTYL</sequence>
<protein>
    <submittedName>
        <fullName evidence="1">Uncharacterized protein</fullName>
    </submittedName>
</protein>
<gene>
    <name evidence="1" type="ORF">HJG60_010532</name>
</gene>
<dbReference type="Proteomes" id="UP000664940">
    <property type="component" value="Unassembled WGS sequence"/>
</dbReference>
<reference evidence="1 2" key="1">
    <citation type="journal article" date="2020" name="Nature">
        <title>Six reference-quality genomes reveal evolution of bat adaptations.</title>
        <authorList>
            <person name="Jebb D."/>
            <person name="Huang Z."/>
            <person name="Pippel M."/>
            <person name="Hughes G.M."/>
            <person name="Lavrichenko K."/>
            <person name="Devanna P."/>
            <person name="Winkler S."/>
            <person name="Jermiin L.S."/>
            <person name="Skirmuntt E.C."/>
            <person name="Katzourakis A."/>
            <person name="Burkitt-Gray L."/>
            <person name="Ray D.A."/>
            <person name="Sullivan K.A.M."/>
            <person name="Roscito J.G."/>
            <person name="Kirilenko B.M."/>
            <person name="Davalos L.M."/>
            <person name="Corthals A.P."/>
            <person name="Power M.L."/>
            <person name="Jones G."/>
            <person name="Ransome R.D."/>
            <person name="Dechmann D.K.N."/>
            <person name="Locatelli A.G."/>
            <person name="Puechmaille S.J."/>
            <person name="Fedrigo O."/>
            <person name="Jarvis E.D."/>
            <person name="Hiller M."/>
            <person name="Vernes S.C."/>
            <person name="Myers E.W."/>
            <person name="Teeling E.C."/>
        </authorList>
    </citation>
    <scope>NUCLEOTIDE SEQUENCE [LARGE SCALE GENOMIC DNA]</scope>
    <source>
        <strain evidence="1">Bat1K_MPI-CBG_1</strain>
    </source>
</reference>
<evidence type="ECO:0000313" key="2">
    <source>
        <dbReference type="Proteomes" id="UP000664940"/>
    </source>
</evidence>
<evidence type="ECO:0000313" key="1">
    <source>
        <dbReference type="EMBL" id="KAF6114558.1"/>
    </source>
</evidence>
<dbReference type="AlphaFoldDB" id="A0A834AH14"/>
<name>A0A834AH14_9CHIR</name>
<dbReference type="EMBL" id="JABVXQ010000004">
    <property type="protein sequence ID" value="KAF6114558.1"/>
    <property type="molecule type" value="Genomic_DNA"/>
</dbReference>
<organism evidence="1 2">
    <name type="scientific">Phyllostomus discolor</name>
    <name type="common">pale spear-nosed bat</name>
    <dbReference type="NCBI Taxonomy" id="89673"/>
    <lineage>
        <taxon>Eukaryota</taxon>
        <taxon>Metazoa</taxon>
        <taxon>Chordata</taxon>
        <taxon>Craniata</taxon>
        <taxon>Vertebrata</taxon>
        <taxon>Euteleostomi</taxon>
        <taxon>Mammalia</taxon>
        <taxon>Eutheria</taxon>
        <taxon>Laurasiatheria</taxon>
        <taxon>Chiroptera</taxon>
        <taxon>Yangochiroptera</taxon>
        <taxon>Phyllostomidae</taxon>
        <taxon>Phyllostominae</taxon>
        <taxon>Phyllostomus</taxon>
    </lineage>
</organism>